<dbReference type="PANTHER" id="PTHR43383:SF2">
    <property type="entry name" value="AMIDOHYDROLASE 2 FAMILY PROTEIN"/>
    <property type="match status" value="1"/>
</dbReference>
<evidence type="ECO:0000313" key="4">
    <source>
        <dbReference type="Proteomes" id="UP001289374"/>
    </source>
</evidence>
<protein>
    <submittedName>
        <fullName evidence="3">Retrovirus-related Pol polyprotein from transposon RE2</fullName>
    </submittedName>
</protein>
<dbReference type="SUPFAM" id="SSF56672">
    <property type="entry name" value="DNA/RNA polymerases"/>
    <property type="match status" value="1"/>
</dbReference>
<comment type="caution">
    <text evidence="3">The sequence shown here is derived from an EMBL/GenBank/DDBJ whole genome shotgun (WGS) entry which is preliminary data.</text>
</comment>
<gene>
    <name evidence="3" type="ORF">Sango_2310100</name>
</gene>
<sequence>MHVKSQITHPLPPPPLNPNKPAATLLTPSLAPTFARPAPRALWRIPLVTRTVTVLAPFISHICSTPHALSLAPPPLDGLCSVRPALLQPPFRPCRRAFITRAPGYICSPLPATTLATSLSCLLVIVKSPYPFASLMVPTPISGSGTIQPTNHLTLTDVLFAPKIPVNLISVMALSSWSPSLPTLKKILAIESARLEFKSCELGKHHHASFPPQLDKRSSSPFTLAHSDIWGPCRIESLNGGDTPYSCHFPDKPLFGIAPKDIQGHRRGIGVMILQSRRSFYFCRCYLFRTTPFYSPHSSPAIPHDSVPYLSPLLSLPPHTEPPTRPLQVYSHHNRSTTTTLTASPSLPPTAAPGNPSATSANDLPIALRKGTLASGVEDGHGRRNVCSHLKGGMELVAVPPNADVVVCRWFFTLKFRANGTLERYKARPVAKGFTQTYGVDYFEIFSPDARLNFIRVLFSLAVNLNWLMYQMSIKNAFLYGDLNEIVYMEQPPGYVAQGETQHMVCKLKNIIYGLKQSSRAWFDKFSRIIGEFGFLRCQADHSVFVQTTRSGIVVLPVYFDDILITGSDIVGIEEGKTYLPKHFVTKDWGDQGYSTLNLLKNLLKELGFMCDDLVPMHCDNQATILLQVILFFMRGQNILRSIVTSFMRWS</sequence>
<feature type="compositionally biased region" description="Low complexity" evidence="1">
    <location>
        <begin position="336"/>
        <end position="345"/>
    </location>
</feature>
<dbReference type="InterPro" id="IPR043502">
    <property type="entry name" value="DNA/RNA_pol_sf"/>
</dbReference>
<feature type="region of interest" description="Disordered" evidence="1">
    <location>
        <begin position="1"/>
        <end position="22"/>
    </location>
</feature>
<reference evidence="3" key="2">
    <citation type="journal article" date="2024" name="Plant">
        <title>Genomic evolution and insights into agronomic trait innovations of Sesamum species.</title>
        <authorList>
            <person name="Miao H."/>
            <person name="Wang L."/>
            <person name="Qu L."/>
            <person name="Liu H."/>
            <person name="Sun Y."/>
            <person name="Le M."/>
            <person name="Wang Q."/>
            <person name="Wei S."/>
            <person name="Zheng Y."/>
            <person name="Lin W."/>
            <person name="Duan Y."/>
            <person name="Cao H."/>
            <person name="Xiong S."/>
            <person name="Wang X."/>
            <person name="Wei L."/>
            <person name="Li C."/>
            <person name="Ma Q."/>
            <person name="Ju M."/>
            <person name="Zhao R."/>
            <person name="Li G."/>
            <person name="Mu C."/>
            <person name="Tian Q."/>
            <person name="Mei H."/>
            <person name="Zhang T."/>
            <person name="Gao T."/>
            <person name="Zhang H."/>
        </authorList>
    </citation>
    <scope>NUCLEOTIDE SEQUENCE</scope>
    <source>
        <strain evidence="3">K16</strain>
    </source>
</reference>
<evidence type="ECO:0000259" key="2">
    <source>
        <dbReference type="Pfam" id="PF07727"/>
    </source>
</evidence>
<dbReference type="Pfam" id="PF07727">
    <property type="entry name" value="RVT_2"/>
    <property type="match status" value="1"/>
</dbReference>
<keyword evidence="4" id="KW-1185">Reference proteome</keyword>
<name>A0AAE1WAU6_9LAMI</name>
<feature type="region of interest" description="Disordered" evidence="1">
    <location>
        <begin position="314"/>
        <end position="362"/>
    </location>
</feature>
<dbReference type="Proteomes" id="UP001289374">
    <property type="component" value="Unassembled WGS sequence"/>
</dbReference>
<accession>A0AAE1WAU6</accession>
<proteinExistence type="predicted"/>
<reference evidence="3" key="1">
    <citation type="submission" date="2020-06" db="EMBL/GenBank/DDBJ databases">
        <authorList>
            <person name="Li T."/>
            <person name="Hu X."/>
            <person name="Zhang T."/>
            <person name="Song X."/>
            <person name="Zhang H."/>
            <person name="Dai N."/>
            <person name="Sheng W."/>
            <person name="Hou X."/>
            <person name="Wei L."/>
        </authorList>
    </citation>
    <scope>NUCLEOTIDE SEQUENCE</scope>
    <source>
        <strain evidence="3">K16</strain>
        <tissue evidence="3">Leaf</tissue>
    </source>
</reference>
<dbReference type="AlphaFoldDB" id="A0AAE1WAU6"/>
<dbReference type="PANTHER" id="PTHR43383">
    <property type="entry name" value="NODULIN 6"/>
    <property type="match status" value="1"/>
</dbReference>
<evidence type="ECO:0000256" key="1">
    <source>
        <dbReference type="SAM" id="MobiDB-lite"/>
    </source>
</evidence>
<evidence type="ECO:0000313" key="3">
    <source>
        <dbReference type="EMBL" id="KAK4389731.1"/>
    </source>
</evidence>
<dbReference type="InterPro" id="IPR013103">
    <property type="entry name" value="RVT_2"/>
</dbReference>
<dbReference type="EMBL" id="JACGWL010000013">
    <property type="protein sequence ID" value="KAK4389731.1"/>
    <property type="molecule type" value="Genomic_DNA"/>
</dbReference>
<feature type="domain" description="Reverse transcriptase Ty1/copia-type" evidence="2">
    <location>
        <begin position="395"/>
        <end position="591"/>
    </location>
</feature>
<organism evidence="3 4">
    <name type="scientific">Sesamum angolense</name>
    <dbReference type="NCBI Taxonomy" id="2727404"/>
    <lineage>
        <taxon>Eukaryota</taxon>
        <taxon>Viridiplantae</taxon>
        <taxon>Streptophyta</taxon>
        <taxon>Embryophyta</taxon>
        <taxon>Tracheophyta</taxon>
        <taxon>Spermatophyta</taxon>
        <taxon>Magnoliopsida</taxon>
        <taxon>eudicotyledons</taxon>
        <taxon>Gunneridae</taxon>
        <taxon>Pentapetalae</taxon>
        <taxon>asterids</taxon>
        <taxon>lamiids</taxon>
        <taxon>Lamiales</taxon>
        <taxon>Pedaliaceae</taxon>
        <taxon>Sesamum</taxon>
    </lineage>
</organism>